<comment type="similarity">
    <text evidence="1 5">Belongs to the peptidase S8 family.</text>
</comment>
<dbReference type="SUPFAM" id="SSF52743">
    <property type="entry name" value="Subtilisin-like"/>
    <property type="match status" value="1"/>
</dbReference>
<dbReference type="EMBL" id="AP023359">
    <property type="protein sequence ID" value="BCJ66569.1"/>
    <property type="molecule type" value="Genomic_DNA"/>
</dbReference>
<dbReference type="Proteomes" id="UP000680866">
    <property type="component" value="Chromosome"/>
</dbReference>
<evidence type="ECO:0000313" key="8">
    <source>
        <dbReference type="EMBL" id="BCJ66569.1"/>
    </source>
</evidence>
<proteinExistence type="inferred from homology"/>
<dbReference type="PROSITE" id="PS51892">
    <property type="entry name" value="SUBTILASE"/>
    <property type="match status" value="1"/>
</dbReference>
<feature type="active site" description="Charge relay system" evidence="5">
    <location>
        <position position="407"/>
    </location>
</feature>
<dbReference type="Gene3D" id="3.40.50.200">
    <property type="entry name" value="Peptidase S8/S53 domain"/>
    <property type="match status" value="1"/>
</dbReference>
<feature type="active site" description="Charge relay system" evidence="5">
    <location>
        <position position="204"/>
    </location>
</feature>
<protein>
    <recommendedName>
        <fullName evidence="7">Peptidase S8/S53 domain-containing protein</fullName>
    </recommendedName>
</protein>
<evidence type="ECO:0000256" key="5">
    <source>
        <dbReference type="PROSITE-ProRule" id="PRU01240"/>
    </source>
</evidence>
<evidence type="ECO:0000256" key="3">
    <source>
        <dbReference type="ARBA" id="ARBA00022801"/>
    </source>
</evidence>
<sequence length="450" mass="46074">MPPDDPAAPGPGSRMSRRRLIGLPVLAAAAVPLGSTAATPAAARPPGSATPPGAGLAADQADQAYQELFRSVVAADPAVRLHTVPGREFAYRPRQLLVAPADKARVVTRLRAYGHSVTENAGFAGVARLLIEPAADIPSVVTKLRDQQQWPGQPAPRVQPHHVSVGFGNIMGNPGGPPRPASALPPPDPARLGEGAGVTVGVCDTGIWQHAGGRHPQWLGGRYLPEVDDEDQLYSHLDVLAPQGGHGTFVAGVVRQAAPGVRFDPEAALNAAGIGDEEMLAGALGRLTPATSIVNLSLGCFTQDDVAPLPLANALAALPTGTAVVAAAGNAGTGRRSWPAAFDRVVAVGAVDAVGSGHVPAPYSGFGSWVDACAVGERTSTYVDGRLPLTGHPTRWFHGFAAWTGTSFAAAHVSGRLAALMTGTGLGADAARALLLSSPRWHPDYGVLVG</sequence>
<evidence type="ECO:0000256" key="2">
    <source>
        <dbReference type="ARBA" id="ARBA00022670"/>
    </source>
</evidence>
<feature type="signal peptide" evidence="6">
    <location>
        <begin position="1"/>
        <end position="37"/>
    </location>
</feature>
<keyword evidence="6" id="KW-0732">Signal</keyword>
<dbReference type="AlphaFoldDB" id="A0A810N2Y8"/>
<dbReference type="Pfam" id="PF00082">
    <property type="entry name" value="Peptidase_S8"/>
    <property type="match status" value="1"/>
</dbReference>
<dbReference type="GO" id="GO:0004252">
    <property type="term" value="F:serine-type endopeptidase activity"/>
    <property type="evidence" value="ECO:0007669"/>
    <property type="project" value="UniProtKB-UniRule"/>
</dbReference>
<evidence type="ECO:0000256" key="1">
    <source>
        <dbReference type="ARBA" id="ARBA00011073"/>
    </source>
</evidence>
<evidence type="ECO:0000259" key="7">
    <source>
        <dbReference type="Pfam" id="PF00082"/>
    </source>
</evidence>
<keyword evidence="3 5" id="KW-0378">Hydrolase</keyword>
<reference evidence="8" key="1">
    <citation type="submission" date="2020-08" db="EMBL/GenBank/DDBJ databases">
        <title>Whole genome shotgun sequence of Polymorphospora rubra NBRC 101157.</title>
        <authorList>
            <person name="Komaki H."/>
            <person name="Tamura T."/>
        </authorList>
    </citation>
    <scope>NUCLEOTIDE SEQUENCE</scope>
    <source>
        <strain evidence="8">NBRC 101157</strain>
    </source>
</reference>
<keyword evidence="9" id="KW-1185">Reference proteome</keyword>
<dbReference type="InterPro" id="IPR015500">
    <property type="entry name" value="Peptidase_S8_subtilisin-rel"/>
</dbReference>
<name>A0A810N2Y8_9ACTN</name>
<accession>A0A810N2Y8</accession>
<dbReference type="InterPro" id="IPR050131">
    <property type="entry name" value="Peptidase_S8_subtilisin-like"/>
</dbReference>
<gene>
    <name evidence="8" type="ORF">Prubr_35900</name>
</gene>
<dbReference type="InterPro" id="IPR036852">
    <property type="entry name" value="Peptidase_S8/S53_dom_sf"/>
</dbReference>
<dbReference type="KEGG" id="pry:Prubr_35900"/>
<dbReference type="PANTHER" id="PTHR43806">
    <property type="entry name" value="PEPTIDASE S8"/>
    <property type="match status" value="1"/>
</dbReference>
<keyword evidence="2 5" id="KW-0645">Protease</keyword>
<feature type="chain" id="PRO_5032389286" description="Peptidase S8/S53 domain-containing protein" evidence="6">
    <location>
        <begin position="38"/>
        <end position="450"/>
    </location>
</feature>
<dbReference type="InterPro" id="IPR006311">
    <property type="entry name" value="TAT_signal"/>
</dbReference>
<dbReference type="GO" id="GO:0006508">
    <property type="term" value="P:proteolysis"/>
    <property type="evidence" value="ECO:0007669"/>
    <property type="project" value="UniProtKB-KW"/>
</dbReference>
<dbReference type="PRINTS" id="PR00723">
    <property type="entry name" value="SUBTILISIN"/>
</dbReference>
<dbReference type="CDD" id="cd00306">
    <property type="entry name" value="Peptidases_S8_S53"/>
    <property type="match status" value="1"/>
</dbReference>
<evidence type="ECO:0000256" key="4">
    <source>
        <dbReference type="ARBA" id="ARBA00022825"/>
    </source>
</evidence>
<keyword evidence="4 5" id="KW-0720">Serine protease</keyword>
<evidence type="ECO:0000256" key="6">
    <source>
        <dbReference type="SAM" id="SignalP"/>
    </source>
</evidence>
<dbReference type="InterPro" id="IPR000209">
    <property type="entry name" value="Peptidase_S8/S53_dom"/>
</dbReference>
<evidence type="ECO:0000313" key="9">
    <source>
        <dbReference type="Proteomes" id="UP000680866"/>
    </source>
</evidence>
<dbReference type="PANTHER" id="PTHR43806:SF11">
    <property type="entry name" value="CEREVISIN-RELATED"/>
    <property type="match status" value="1"/>
</dbReference>
<dbReference type="RefSeq" id="WP_246568781.1">
    <property type="nucleotide sequence ID" value="NZ_AP023359.1"/>
</dbReference>
<feature type="active site" description="Charge relay system" evidence="5">
    <location>
        <position position="246"/>
    </location>
</feature>
<organism evidence="8 9">
    <name type="scientific">Polymorphospora rubra</name>
    <dbReference type="NCBI Taxonomy" id="338584"/>
    <lineage>
        <taxon>Bacteria</taxon>
        <taxon>Bacillati</taxon>
        <taxon>Actinomycetota</taxon>
        <taxon>Actinomycetes</taxon>
        <taxon>Micromonosporales</taxon>
        <taxon>Micromonosporaceae</taxon>
        <taxon>Polymorphospora</taxon>
    </lineage>
</organism>
<dbReference type="PROSITE" id="PS51318">
    <property type="entry name" value="TAT"/>
    <property type="match status" value="1"/>
</dbReference>
<feature type="domain" description="Peptidase S8/S53" evidence="7">
    <location>
        <begin position="195"/>
        <end position="422"/>
    </location>
</feature>